<protein>
    <submittedName>
        <fullName evidence="2">Helix-turn-helix domain-containing protein</fullName>
    </submittedName>
</protein>
<gene>
    <name evidence="2" type="ORF">AB6713_14450</name>
</gene>
<dbReference type="EMBL" id="JBFWIC010000022">
    <property type="protein sequence ID" value="MEZ0475803.1"/>
    <property type="molecule type" value="Genomic_DNA"/>
</dbReference>
<proteinExistence type="predicted"/>
<accession>A0ABV4HUI3</accession>
<organism evidence="2 3">
    <name type="scientific">Luteimonas salinilitoris</name>
    <dbReference type="NCBI Taxonomy" id="3237697"/>
    <lineage>
        <taxon>Bacteria</taxon>
        <taxon>Pseudomonadati</taxon>
        <taxon>Pseudomonadota</taxon>
        <taxon>Gammaproteobacteria</taxon>
        <taxon>Lysobacterales</taxon>
        <taxon>Lysobacteraceae</taxon>
        <taxon>Luteimonas</taxon>
    </lineage>
</organism>
<evidence type="ECO:0000259" key="1">
    <source>
        <dbReference type="PROSITE" id="PS50943"/>
    </source>
</evidence>
<dbReference type="CDD" id="cd00093">
    <property type="entry name" value="HTH_XRE"/>
    <property type="match status" value="1"/>
</dbReference>
<dbReference type="PROSITE" id="PS50943">
    <property type="entry name" value="HTH_CROC1"/>
    <property type="match status" value="1"/>
</dbReference>
<dbReference type="Gene3D" id="1.10.260.40">
    <property type="entry name" value="lambda repressor-like DNA-binding domains"/>
    <property type="match status" value="1"/>
</dbReference>
<evidence type="ECO:0000313" key="2">
    <source>
        <dbReference type="EMBL" id="MEZ0475803.1"/>
    </source>
</evidence>
<dbReference type="InterPro" id="IPR001387">
    <property type="entry name" value="Cro/C1-type_HTH"/>
</dbReference>
<dbReference type="InterPro" id="IPR010982">
    <property type="entry name" value="Lambda_DNA-bd_dom_sf"/>
</dbReference>
<keyword evidence="3" id="KW-1185">Reference proteome</keyword>
<evidence type="ECO:0000313" key="3">
    <source>
        <dbReference type="Proteomes" id="UP001566331"/>
    </source>
</evidence>
<reference evidence="2 3" key="1">
    <citation type="submission" date="2024-07" db="EMBL/GenBank/DDBJ databases">
        <title>Luteimonas salilacus sp. nov., isolated from the shore soil of Salt Lake in Tibet of China.</title>
        <authorList>
            <person name="Zhang X."/>
            <person name="Li A."/>
        </authorList>
    </citation>
    <scope>NUCLEOTIDE SEQUENCE [LARGE SCALE GENOMIC DNA]</scope>
    <source>
        <strain evidence="2 3">B3-2-R+30</strain>
    </source>
</reference>
<comment type="caution">
    <text evidence="2">The sequence shown here is derived from an EMBL/GenBank/DDBJ whole genome shotgun (WGS) entry which is preliminary data.</text>
</comment>
<dbReference type="SUPFAM" id="SSF47413">
    <property type="entry name" value="lambda repressor-like DNA-binding domains"/>
    <property type="match status" value="1"/>
</dbReference>
<name>A0ABV4HUI3_9GAMM</name>
<dbReference type="SMART" id="SM00530">
    <property type="entry name" value="HTH_XRE"/>
    <property type="match status" value="1"/>
</dbReference>
<sequence length="125" mass="13819">MAFLTTTCDIPRVARMVIHMRSVEFLTPDELLAEVGDRLRRWRLDKRTSQAALAAKAGVSLKALQALEGGHGSALGTYVRVLKALGLLETLDALVPVPLISPIDMLNRRYVKHARQRAPKAKAHK</sequence>
<feature type="domain" description="HTH cro/C1-type" evidence="1">
    <location>
        <begin position="39"/>
        <end position="91"/>
    </location>
</feature>
<dbReference type="RefSeq" id="WP_370565346.1">
    <property type="nucleotide sequence ID" value="NZ_JBFWIB010000015.1"/>
</dbReference>
<dbReference type="Proteomes" id="UP001566331">
    <property type="component" value="Unassembled WGS sequence"/>
</dbReference>